<feature type="region of interest" description="Disordered" evidence="1">
    <location>
        <begin position="378"/>
        <end position="414"/>
    </location>
</feature>
<reference evidence="2" key="1">
    <citation type="submission" date="2019-03" db="EMBL/GenBank/DDBJ databases">
        <title>WGS assembly of Setaria viridis.</title>
        <authorList>
            <person name="Huang P."/>
            <person name="Jenkins J."/>
            <person name="Grimwood J."/>
            <person name="Barry K."/>
            <person name="Healey A."/>
            <person name="Mamidi S."/>
            <person name="Sreedasyam A."/>
            <person name="Shu S."/>
            <person name="Feldman M."/>
            <person name="Wu J."/>
            <person name="Yu Y."/>
            <person name="Chen C."/>
            <person name="Johnson J."/>
            <person name="Rokhsar D."/>
            <person name="Baxter I."/>
            <person name="Schmutz J."/>
            <person name="Brutnell T."/>
            <person name="Kellogg E."/>
        </authorList>
    </citation>
    <scope>NUCLEOTIDE SEQUENCE [LARGE SCALE GENOMIC DNA]</scope>
</reference>
<protein>
    <submittedName>
        <fullName evidence="2">Uncharacterized protein</fullName>
    </submittedName>
</protein>
<name>A0A4U6TE80_SETVI</name>
<keyword evidence="3" id="KW-1185">Reference proteome</keyword>
<dbReference type="AlphaFoldDB" id="A0A4U6TE80"/>
<evidence type="ECO:0000313" key="3">
    <source>
        <dbReference type="Proteomes" id="UP000298652"/>
    </source>
</evidence>
<dbReference type="Proteomes" id="UP000298652">
    <property type="component" value="Chromosome 8"/>
</dbReference>
<dbReference type="EMBL" id="CM016559">
    <property type="protein sequence ID" value="TKW00471.1"/>
    <property type="molecule type" value="Genomic_DNA"/>
</dbReference>
<gene>
    <name evidence="2" type="ORF">SEVIR_8G111400v2</name>
</gene>
<evidence type="ECO:0000256" key="1">
    <source>
        <dbReference type="SAM" id="MobiDB-lite"/>
    </source>
</evidence>
<evidence type="ECO:0000313" key="2">
    <source>
        <dbReference type="EMBL" id="TKW00471.1"/>
    </source>
</evidence>
<organism evidence="2 3">
    <name type="scientific">Setaria viridis</name>
    <name type="common">Green bristlegrass</name>
    <name type="synonym">Setaria italica subsp. viridis</name>
    <dbReference type="NCBI Taxonomy" id="4556"/>
    <lineage>
        <taxon>Eukaryota</taxon>
        <taxon>Viridiplantae</taxon>
        <taxon>Streptophyta</taxon>
        <taxon>Embryophyta</taxon>
        <taxon>Tracheophyta</taxon>
        <taxon>Spermatophyta</taxon>
        <taxon>Magnoliopsida</taxon>
        <taxon>Liliopsida</taxon>
        <taxon>Poales</taxon>
        <taxon>Poaceae</taxon>
        <taxon>PACMAD clade</taxon>
        <taxon>Panicoideae</taxon>
        <taxon>Panicodae</taxon>
        <taxon>Paniceae</taxon>
        <taxon>Cenchrinae</taxon>
        <taxon>Setaria</taxon>
    </lineage>
</organism>
<proteinExistence type="predicted"/>
<sequence length="510" mass="51708">MKICEPALHRLPLAPLLGVVQHEEGPLRVIAYPPAQGLTEARVGATLAAPNAAVPDTAAGAGATASDAAGLDDSSGTSTTVSVVTAGAGVPVPATTTASVTAAGAGVPASVTISGAGIATPTTTGISVASIGVGVPASAAVGVSVVFAEVGILASATAGVSVAVAGAIIPTFAAAISAAAAGTTGSSSASSSRSITLPVGGTPAATPCPAGSAMEEEGGAGVGPCPVPGCATLPLVAVTEATFAVGSVVSPATPPLAAGRAVARPAEVDDTYSAFFCANARGRRARFASEPDADPRASGNGCLPLPLYSWDTGRGSRVSSADTQGMPRANPWGAAQELCGAESWRLLDSLSDLGGGKRTRCKDGALGRRVGSYLGKRANPEHQRCQPPIMVRPDNSGPGARWPEANRQSASSPSPPGLFSAIYSLVRFWRRWMAAHPISTGIVRCWLPFLSIFWCRLTTKKYFQSKKLGSTPKNPSHSAMNVRRPFFTRPLVREDPKFERDGGGWGKLRR</sequence>
<accession>A0A4U6TE80</accession>
<dbReference type="Gramene" id="TKW00471">
    <property type="protein sequence ID" value="TKW00471"/>
    <property type="gene ID" value="SEVIR_8G111400v2"/>
</dbReference>